<dbReference type="InterPro" id="IPR022226">
    <property type="entry name" value="DUF3752"/>
</dbReference>
<feature type="compositionally biased region" description="Polar residues" evidence="1">
    <location>
        <begin position="11"/>
        <end position="25"/>
    </location>
</feature>
<dbReference type="OrthoDB" id="73491at2759"/>
<sequence>MEEIEKRKTRQASNDDNDTSPGPETTSKRRRIAGPVLPSSAASLHGSYGNTASESESDSDDDIGPVLPPAGPVLSEIDDADRKPDPSTHEVPMQGSGFQRDKWMLQPPGATDWSSRIDSTKLRSRGFQTGKPGRAAPGGQIDSSWTESPEQKIKRLEDKVLGISGSTVTDSQDHAAQVSRVTELAKARIHKYNEATRKDALPGAPCLSKECENDDPSTRPFDREKDMSTSSRINNHQRRQILDKAADFSSRFAGGKFL</sequence>
<evidence type="ECO:0000256" key="1">
    <source>
        <dbReference type="SAM" id="MobiDB-lite"/>
    </source>
</evidence>
<dbReference type="InterPro" id="IPR046331">
    <property type="entry name" value="GPAM1-like"/>
</dbReference>
<dbReference type="PANTHER" id="PTHR46370">
    <property type="entry name" value="GPALPP MOTIFS-CONTAINING PROTEIN 1"/>
    <property type="match status" value="1"/>
</dbReference>
<feature type="region of interest" description="Disordered" evidence="1">
    <location>
        <begin position="200"/>
        <end position="239"/>
    </location>
</feature>
<dbReference type="RefSeq" id="XP_040683735.1">
    <property type="nucleotide sequence ID" value="XM_040836844.1"/>
</dbReference>
<keyword evidence="4" id="KW-1185">Reference proteome</keyword>
<accession>A0A1L9R586</accession>
<name>A0A1L9R586_ASPWE</name>
<evidence type="ECO:0000313" key="4">
    <source>
        <dbReference type="Proteomes" id="UP000184383"/>
    </source>
</evidence>
<feature type="compositionally biased region" description="Basic and acidic residues" evidence="1">
    <location>
        <begin position="216"/>
        <end position="227"/>
    </location>
</feature>
<organism evidence="3 4">
    <name type="scientific">Aspergillus wentii DTO 134E9</name>
    <dbReference type="NCBI Taxonomy" id="1073089"/>
    <lineage>
        <taxon>Eukaryota</taxon>
        <taxon>Fungi</taxon>
        <taxon>Dikarya</taxon>
        <taxon>Ascomycota</taxon>
        <taxon>Pezizomycotina</taxon>
        <taxon>Eurotiomycetes</taxon>
        <taxon>Eurotiomycetidae</taxon>
        <taxon>Eurotiales</taxon>
        <taxon>Aspergillaceae</taxon>
        <taxon>Aspergillus</taxon>
        <taxon>Aspergillus subgen. Cremei</taxon>
    </lineage>
</organism>
<dbReference type="PANTHER" id="PTHR46370:SF1">
    <property type="entry name" value="GPALPP MOTIFS-CONTAINING PROTEIN 1"/>
    <property type="match status" value="1"/>
</dbReference>
<feature type="region of interest" description="Disordered" evidence="1">
    <location>
        <begin position="1"/>
        <end position="152"/>
    </location>
</feature>
<protein>
    <recommendedName>
        <fullName evidence="2">DUF3752 domain-containing protein</fullName>
    </recommendedName>
</protein>
<dbReference type="VEuPathDB" id="FungiDB:ASPWEDRAFT_46795"/>
<dbReference type="Pfam" id="PF12572">
    <property type="entry name" value="DUF3752"/>
    <property type="match status" value="1"/>
</dbReference>
<dbReference type="AlphaFoldDB" id="A0A1L9R586"/>
<evidence type="ECO:0000313" key="3">
    <source>
        <dbReference type="EMBL" id="OJJ30058.1"/>
    </source>
</evidence>
<reference evidence="4" key="1">
    <citation type="journal article" date="2017" name="Genome Biol.">
        <title>Comparative genomics reveals high biological diversity and specific adaptations in the industrially and medically important fungal genus Aspergillus.</title>
        <authorList>
            <person name="de Vries R.P."/>
            <person name="Riley R."/>
            <person name="Wiebenga A."/>
            <person name="Aguilar-Osorio G."/>
            <person name="Amillis S."/>
            <person name="Uchima C.A."/>
            <person name="Anderluh G."/>
            <person name="Asadollahi M."/>
            <person name="Askin M."/>
            <person name="Barry K."/>
            <person name="Battaglia E."/>
            <person name="Bayram O."/>
            <person name="Benocci T."/>
            <person name="Braus-Stromeyer S.A."/>
            <person name="Caldana C."/>
            <person name="Canovas D."/>
            <person name="Cerqueira G.C."/>
            <person name="Chen F."/>
            <person name="Chen W."/>
            <person name="Choi C."/>
            <person name="Clum A."/>
            <person name="Dos Santos R.A."/>
            <person name="Damasio A.R."/>
            <person name="Diallinas G."/>
            <person name="Emri T."/>
            <person name="Fekete E."/>
            <person name="Flipphi M."/>
            <person name="Freyberg S."/>
            <person name="Gallo A."/>
            <person name="Gournas C."/>
            <person name="Habgood R."/>
            <person name="Hainaut M."/>
            <person name="Harispe M.L."/>
            <person name="Henrissat B."/>
            <person name="Hilden K.S."/>
            <person name="Hope R."/>
            <person name="Hossain A."/>
            <person name="Karabika E."/>
            <person name="Karaffa L."/>
            <person name="Karanyi Z."/>
            <person name="Krasevec N."/>
            <person name="Kuo A."/>
            <person name="Kusch H."/>
            <person name="LaButti K."/>
            <person name="Lagendijk E.L."/>
            <person name="Lapidus A."/>
            <person name="Levasseur A."/>
            <person name="Lindquist E."/>
            <person name="Lipzen A."/>
            <person name="Logrieco A.F."/>
            <person name="MacCabe A."/>
            <person name="Maekelae M.R."/>
            <person name="Malavazi I."/>
            <person name="Melin P."/>
            <person name="Meyer V."/>
            <person name="Mielnichuk N."/>
            <person name="Miskei M."/>
            <person name="Molnar A.P."/>
            <person name="Mule G."/>
            <person name="Ngan C.Y."/>
            <person name="Orejas M."/>
            <person name="Orosz E."/>
            <person name="Ouedraogo J.P."/>
            <person name="Overkamp K.M."/>
            <person name="Park H.-S."/>
            <person name="Perrone G."/>
            <person name="Piumi F."/>
            <person name="Punt P.J."/>
            <person name="Ram A.F."/>
            <person name="Ramon A."/>
            <person name="Rauscher S."/>
            <person name="Record E."/>
            <person name="Riano-Pachon D.M."/>
            <person name="Robert V."/>
            <person name="Roehrig J."/>
            <person name="Ruller R."/>
            <person name="Salamov A."/>
            <person name="Salih N.S."/>
            <person name="Samson R.A."/>
            <person name="Sandor E."/>
            <person name="Sanguinetti M."/>
            <person name="Schuetze T."/>
            <person name="Sepcic K."/>
            <person name="Shelest E."/>
            <person name="Sherlock G."/>
            <person name="Sophianopoulou V."/>
            <person name="Squina F.M."/>
            <person name="Sun H."/>
            <person name="Susca A."/>
            <person name="Todd R.B."/>
            <person name="Tsang A."/>
            <person name="Unkles S.E."/>
            <person name="van de Wiele N."/>
            <person name="van Rossen-Uffink D."/>
            <person name="Oliveira J.V."/>
            <person name="Vesth T.C."/>
            <person name="Visser J."/>
            <person name="Yu J.-H."/>
            <person name="Zhou M."/>
            <person name="Andersen M.R."/>
            <person name="Archer D.B."/>
            <person name="Baker S.E."/>
            <person name="Benoit I."/>
            <person name="Brakhage A.A."/>
            <person name="Braus G.H."/>
            <person name="Fischer R."/>
            <person name="Frisvad J.C."/>
            <person name="Goldman G.H."/>
            <person name="Houbraken J."/>
            <person name="Oakley B."/>
            <person name="Pocsi I."/>
            <person name="Scazzocchio C."/>
            <person name="Seiboth B."/>
            <person name="vanKuyk P.A."/>
            <person name="Wortman J."/>
            <person name="Dyer P.S."/>
            <person name="Grigoriev I.V."/>
        </authorList>
    </citation>
    <scope>NUCLEOTIDE SEQUENCE [LARGE SCALE GENOMIC DNA]</scope>
    <source>
        <strain evidence="4">DTO 134E9</strain>
    </source>
</reference>
<dbReference type="Proteomes" id="UP000184383">
    <property type="component" value="Unassembled WGS sequence"/>
</dbReference>
<feature type="domain" description="DUF3752" evidence="2">
    <location>
        <begin position="107"/>
        <end position="252"/>
    </location>
</feature>
<evidence type="ECO:0000259" key="2">
    <source>
        <dbReference type="Pfam" id="PF12572"/>
    </source>
</evidence>
<dbReference type="EMBL" id="KV878218">
    <property type="protein sequence ID" value="OJJ30058.1"/>
    <property type="molecule type" value="Genomic_DNA"/>
</dbReference>
<dbReference type="STRING" id="1073089.A0A1L9R586"/>
<proteinExistence type="predicted"/>
<dbReference type="GeneID" id="63752692"/>
<gene>
    <name evidence="3" type="ORF">ASPWEDRAFT_46795</name>
</gene>